<feature type="domain" description="LysM" evidence="2">
    <location>
        <begin position="196"/>
        <end position="241"/>
    </location>
</feature>
<keyword evidence="4" id="KW-1185">Reference proteome</keyword>
<feature type="compositionally biased region" description="Gly residues" evidence="1">
    <location>
        <begin position="55"/>
        <end position="68"/>
    </location>
</feature>
<organism evidence="3 4">
    <name type="scientific">Aquabacterium commune</name>
    <dbReference type="NCBI Taxonomy" id="70586"/>
    <lineage>
        <taxon>Bacteria</taxon>
        <taxon>Pseudomonadati</taxon>
        <taxon>Pseudomonadota</taxon>
        <taxon>Betaproteobacteria</taxon>
        <taxon>Burkholderiales</taxon>
        <taxon>Aquabacterium</taxon>
    </lineage>
</organism>
<dbReference type="InterPro" id="IPR018392">
    <property type="entry name" value="LysM"/>
</dbReference>
<dbReference type="OrthoDB" id="5526765at2"/>
<reference evidence="3 4" key="1">
    <citation type="submission" date="2019-03" db="EMBL/GenBank/DDBJ databases">
        <title>Genomic Encyclopedia of Type Strains, Phase IV (KMG-IV): sequencing the most valuable type-strain genomes for metagenomic binning, comparative biology and taxonomic classification.</title>
        <authorList>
            <person name="Goeker M."/>
        </authorList>
    </citation>
    <scope>NUCLEOTIDE SEQUENCE [LARGE SCALE GENOMIC DNA]</scope>
    <source>
        <strain evidence="3 4">DSM 11901</strain>
    </source>
</reference>
<accession>A0A4V3CWB9</accession>
<dbReference type="RefSeq" id="WP_133606724.1">
    <property type="nucleotide sequence ID" value="NZ_JBASTO010000037.1"/>
</dbReference>
<evidence type="ECO:0000256" key="1">
    <source>
        <dbReference type="SAM" id="MobiDB-lite"/>
    </source>
</evidence>
<dbReference type="Pfam" id="PF19266">
    <property type="entry name" value="CIS_tube"/>
    <property type="match status" value="1"/>
</dbReference>
<sequence>MAQDKIAKARLIELDESLKNEASGGKSVTVQFNPDSLKLAFANQIQNSNPSSSGSGSGGGGSGGGGDQASGTSGRQFVGAGTTKLTVQLWFDAATAPDGQVDDVRRLTQQVIYFITPKKSQQDASRFVPPGVRFSWGSFLFDGLIDSIEESIEYFSPDGKPLRASVSLGMSQQTILVANFDAAARPPGTSRGPGASPLTVAAGGSTLQGLAAGAGGDWQRIAAANGIDNPRQLQAGQLIDLQARLPRSLF</sequence>
<gene>
    <name evidence="3" type="ORF">EV672_102127</name>
</gene>
<evidence type="ECO:0000313" key="4">
    <source>
        <dbReference type="Proteomes" id="UP000294593"/>
    </source>
</evidence>
<evidence type="ECO:0000313" key="3">
    <source>
        <dbReference type="EMBL" id="TDP85778.1"/>
    </source>
</evidence>
<dbReference type="AlphaFoldDB" id="A0A4V3CWB9"/>
<dbReference type="InterPro" id="IPR036779">
    <property type="entry name" value="LysM_dom_sf"/>
</dbReference>
<proteinExistence type="predicted"/>
<comment type="caution">
    <text evidence="3">The sequence shown here is derived from an EMBL/GenBank/DDBJ whole genome shotgun (WGS) entry which is preliminary data.</text>
</comment>
<name>A0A4V3CWB9_9BURK</name>
<dbReference type="Proteomes" id="UP000294593">
    <property type="component" value="Unassembled WGS sequence"/>
</dbReference>
<protein>
    <submittedName>
        <fullName evidence="3">LysM domain-containing protein</fullName>
    </submittedName>
</protein>
<dbReference type="Gene3D" id="3.10.350.10">
    <property type="entry name" value="LysM domain"/>
    <property type="match status" value="1"/>
</dbReference>
<dbReference type="PROSITE" id="PS51782">
    <property type="entry name" value="LYSM"/>
    <property type="match status" value="1"/>
</dbReference>
<dbReference type="Pfam" id="PF01476">
    <property type="entry name" value="LysM"/>
    <property type="match status" value="1"/>
</dbReference>
<dbReference type="InterPro" id="IPR045361">
    <property type="entry name" value="CIS_tube_prot_N"/>
</dbReference>
<feature type="region of interest" description="Disordered" evidence="1">
    <location>
        <begin position="46"/>
        <end position="77"/>
    </location>
</feature>
<dbReference type="CDD" id="cd00118">
    <property type="entry name" value="LysM"/>
    <property type="match status" value="1"/>
</dbReference>
<evidence type="ECO:0000259" key="2">
    <source>
        <dbReference type="PROSITE" id="PS51782"/>
    </source>
</evidence>
<dbReference type="EMBL" id="SNXW01000002">
    <property type="protein sequence ID" value="TDP85778.1"/>
    <property type="molecule type" value="Genomic_DNA"/>
</dbReference>